<proteinExistence type="predicted"/>
<dbReference type="GO" id="GO:0005634">
    <property type="term" value="C:nucleus"/>
    <property type="evidence" value="ECO:0007669"/>
    <property type="project" value="UniProtKB-SubCell"/>
</dbReference>
<accession>A0A0D6QVC3</accession>
<dbReference type="PROSITE" id="PS50961">
    <property type="entry name" value="HTH_LA"/>
    <property type="match status" value="1"/>
</dbReference>
<evidence type="ECO:0000313" key="8">
    <source>
        <dbReference type="EMBL" id="JAG94426.1"/>
    </source>
</evidence>
<dbReference type="SUPFAM" id="SSF46785">
    <property type="entry name" value="Winged helix' DNA-binding domain"/>
    <property type="match status" value="1"/>
</dbReference>
<evidence type="ECO:0000259" key="6">
    <source>
        <dbReference type="PROSITE" id="PS50102"/>
    </source>
</evidence>
<evidence type="ECO:0008006" key="9">
    <source>
        <dbReference type="Google" id="ProtNLM"/>
    </source>
</evidence>
<dbReference type="CDD" id="cd12288">
    <property type="entry name" value="RRM_La_like_plant"/>
    <property type="match status" value="1"/>
</dbReference>
<evidence type="ECO:0000256" key="2">
    <source>
        <dbReference type="ARBA" id="ARBA00022884"/>
    </source>
</evidence>
<feature type="domain" description="RRM" evidence="6">
    <location>
        <begin position="253"/>
        <end position="349"/>
    </location>
</feature>
<dbReference type="InterPro" id="IPR012677">
    <property type="entry name" value="Nucleotide-bd_a/b_plait_sf"/>
</dbReference>
<dbReference type="Pfam" id="PF05383">
    <property type="entry name" value="La"/>
    <property type="match status" value="1"/>
</dbReference>
<name>A0A0D6QVC3_ARACU</name>
<evidence type="ECO:0000256" key="4">
    <source>
        <dbReference type="PROSITE-ProRule" id="PRU00332"/>
    </source>
</evidence>
<feature type="compositionally biased region" description="Acidic residues" evidence="5">
    <location>
        <begin position="16"/>
        <end position="39"/>
    </location>
</feature>
<organism evidence="8">
    <name type="scientific">Araucaria cunninghamii</name>
    <name type="common">Hoop pine</name>
    <name type="synonym">Moreton Bay pine</name>
    <dbReference type="NCBI Taxonomy" id="56994"/>
    <lineage>
        <taxon>Eukaryota</taxon>
        <taxon>Viridiplantae</taxon>
        <taxon>Streptophyta</taxon>
        <taxon>Embryophyta</taxon>
        <taxon>Tracheophyta</taxon>
        <taxon>Spermatophyta</taxon>
        <taxon>Pinopsida</taxon>
        <taxon>Pinidae</taxon>
        <taxon>Conifers II</taxon>
        <taxon>Araucariales</taxon>
        <taxon>Araucariaceae</taxon>
        <taxon>Araucaria</taxon>
    </lineage>
</organism>
<dbReference type="PANTHER" id="PTHR22792:SF66">
    <property type="entry name" value="LA-RELATED PROTEIN 6B"/>
    <property type="match status" value="1"/>
</dbReference>
<dbReference type="EMBL" id="GCKF01043612">
    <property type="protein sequence ID" value="JAG94426.1"/>
    <property type="molecule type" value="Transcribed_RNA"/>
</dbReference>
<protein>
    <recommendedName>
        <fullName evidence="9">HTH La-type RNA-binding domain-containing protein</fullName>
    </recommendedName>
</protein>
<feature type="domain" description="HTH La-type RNA-binding" evidence="7">
    <location>
        <begin position="154"/>
        <end position="246"/>
    </location>
</feature>
<sequence length="476" mass="51936">MAEPSTEHGMPQYSESVEDEKEILGEDFSEETLKEDEDDLVKGFENLNANAEGAALPSSSLSSSASSVGLEKSLSSSKLNAQAPEFIPGRVPVQAQTAAAPLQVGPAFPSLVEHASTPPSSMPPPTSQFFEQQDVQLYETEGAGAGASTSSSKPVLTDELRQRIVKQVEFYFSDANLPTDKYLMKYLKKDPEGFVPIAVVASFRKIKNLVNNNHAWVGASLRTSSQLVVSEDGKKVRRLHPLHEIDIEEMQSRTVVAENLPTDYSIQNLEKLFGSVGNVKMVRVCHPHGYNDSGQVSSRPAKNEMLVSNRLHALVEYETVEQAEKAVAELNDEGNWRSGLRVQLLFKRMGKYGHQTKGRKSDKNDVHGEEDEADAGNDKQQKGSAQQSEQHDDFEGDGHHSNERNGGRRGRGRGRGKSRGRGQYHGNGRGHSLGTATSSNSTSSEVVVKQPPGPRMPDGTRGFTMGRGRPLSDSNV</sequence>
<evidence type="ECO:0000256" key="3">
    <source>
        <dbReference type="ARBA" id="ARBA00023242"/>
    </source>
</evidence>
<dbReference type="PANTHER" id="PTHR22792">
    <property type="entry name" value="LUPUS LA PROTEIN-RELATED"/>
    <property type="match status" value="1"/>
</dbReference>
<dbReference type="InterPro" id="IPR006630">
    <property type="entry name" value="La_HTH"/>
</dbReference>
<dbReference type="GO" id="GO:1990904">
    <property type="term" value="C:ribonucleoprotein complex"/>
    <property type="evidence" value="ECO:0007669"/>
    <property type="project" value="InterPro"/>
</dbReference>
<dbReference type="InterPro" id="IPR034878">
    <property type="entry name" value="La-rel_plant_RRM"/>
</dbReference>
<dbReference type="InterPro" id="IPR036390">
    <property type="entry name" value="WH_DNA-bd_sf"/>
</dbReference>
<dbReference type="InterPro" id="IPR036388">
    <property type="entry name" value="WH-like_DNA-bd_sf"/>
</dbReference>
<keyword evidence="3" id="KW-0539">Nucleus</keyword>
<dbReference type="GO" id="GO:0006396">
    <property type="term" value="P:RNA processing"/>
    <property type="evidence" value="ECO:0007669"/>
    <property type="project" value="InterPro"/>
</dbReference>
<evidence type="ECO:0000259" key="7">
    <source>
        <dbReference type="PROSITE" id="PS50961"/>
    </source>
</evidence>
<dbReference type="PROSITE" id="PS50102">
    <property type="entry name" value="RRM"/>
    <property type="match status" value="1"/>
</dbReference>
<comment type="subcellular location">
    <subcellularLocation>
        <location evidence="1">Nucleus</location>
    </subcellularLocation>
</comment>
<feature type="compositionally biased region" description="Basic and acidic residues" evidence="5">
    <location>
        <begin position="389"/>
        <end position="406"/>
    </location>
</feature>
<dbReference type="InterPro" id="IPR045180">
    <property type="entry name" value="La_dom_prot"/>
</dbReference>
<dbReference type="Gene3D" id="1.10.10.10">
    <property type="entry name" value="Winged helix-like DNA-binding domain superfamily/Winged helix DNA-binding domain"/>
    <property type="match status" value="1"/>
</dbReference>
<dbReference type="SMART" id="SM00715">
    <property type="entry name" value="LA"/>
    <property type="match status" value="1"/>
</dbReference>
<keyword evidence="2 4" id="KW-0694">RNA-binding</keyword>
<dbReference type="InterPro" id="IPR035979">
    <property type="entry name" value="RBD_domain_sf"/>
</dbReference>
<dbReference type="CDD" id="cd08033">
    <property type="entry name" value="LARP_6"/>
    <property type="match status" value="1"/>
</dbReference>
<feature type="region of interest" description="Disordered" evidence="5">
    <location>
        <begin position="53"/>
        <end position="72"/>
    </location>
</feature>
<dbReference type="PRINTS" id="PR00302">
    <property type="entry name" value="LUPUSLA"/>
</dbReference>
<feature type="region of interest" description="Disordered" evidence="5">
    <location>
        <begin position="1"/>
        <end position="45"/>
    </location>
</feature>
<dbReference type="AlphaFoldDB" id="A0A0D6QVC3"/>
<dbReference type="SUPFAM" id="SSF54928">
    <property type="entry name" value="RNA-binding domain, RBD"/>
    <property type="match status" value="1"/>
</dbReference>
<dbReference type="InterPro" id="IPR000504">
    <property type="entry name" value="RRM_dom"/>
</dbReference>
<evidence type="ECO:0000256" key="5">
    <source>
        <dbReference type="SAM" id="MobiDB-lite"/>
    </source>
</evidence>
<feature type="compositionally biased region" description="Basic residues" evidence="5">
    <location>
        <begin position="407"/>
        <end position="422"/>
    </location>
</feature>
<dbReference type="Gene3D" id="3.30.70.330">
    <property type="match status" value="1"/>
</dbReference>
<feature type="compositionally biased region" description="Low complexity" evidence="5">
    <location>
        <begin position="432"/>
        <end position="444"/>
    </location>
</feature>
<feature type="region of interest" description="Disordered" evidence="5">
    <location>
        <begin position="353"/>
        <end position="476"/>
    </location>
</feature>
<dbReference type="GO" id="GO:0003729">
    <property type="term" value="F:mRNA binding"/>
    <property type="evidence" value="ECO:0007669"/>
    <property type="project" value="TreeGrafter"/>
</dbReference>
<dbReference type="InterPro" id="IPR002344">
    <property type="entry name" value="Lupus_La"/>
</dbReference>
<dbReference type="SMART" id="SM00360">
    <property type="entry name" value="RRM"/>
    <property type="match status" value="1"/>
</dbReference>
<reference evidence="8" key="1">
    <citation type="submission" date="2015-03" db="EMBL/GenBank/DDBJ databases">
        <title>A transcriptome of Araucaria cunninghamii, an australian fine timber species.</title>
        <authorList>
            <person name="Jing Yi C.J.Y."/>
            <person name="Yin San L.Y.S."/>
            <person name="Abdul Karim S.S."/>
            <person name="Wan Azmi N.N."/>
            <person name="Hercus R.R."/>
            <person name="Croft L.L."/>
        </authorList>
    </citation>
    <scope>NUCLEOTIDE SEQUENCE</scope>
    <source>
        <strain evidence="8">MI0301</strain>
        <tissue evidence="8">Leaf</tissue>
    </source>
</reference>
<evidence type="ECO:0000256" key="1">
    <source>
        <dbReference type="ARBA" id="ARBA00004123"/>
    </source>
</evidence>